<keyword evidence="6" id="KW-1185">Reference proteome</keyword>
<reference evidence="5 6" key="1">
    <citation type="submission" date="2020-06" db="EMBL/GenBank/DDBJ databases">
        <title>WGS assembly of Ceratodon purpureus strain R40.</title>
        <authorList>
            <person name="Carey S.B."/>
            <person name="Jenkins J."/>
            <person name="Shu S."/>
            <person name="Lovell J.T."/>
            <person name="Sreedasyam A."/>
            <person name="Maumus F."/>
            <person name="Tiley G.P."/>
            <person name="Fernandez-Pozo N."/>
            <person name="Barry K."/>
            <person name="Chen C."/>
            <person name="Wang M."/>
            <person name="Lipzen A."/>
            <person name="Daum C."/>
            <person name="Saski C.A."/>
            <person name="Payton A.C."/>
            <person name="Mcbreen J.C."/>
            <person name="Conrad R.E."/>
            <person name="Kollar L.M."/>
            <person name="Olsson S."/>
            <person name="Huttunen S."/>
            <person name="Landis J.B."/>
            <person name="Wickett N.J."/>
            <person name="Johnson M.G."/>
            <person name="Rensing S.A."/>
            <person name="Grimwood J."/>
            <person name="Schmutz J."/>
            <person name="Mcdaniel S.F."/>
        </authorList>
    </citation>
    <scope>NUCLEOTIDE SEQUENCE [LARGE SCALE GENOMIC DNA]</scope>
    <source>
        <strain evidence="5 6">R40</strain>
    </source>
</reference>
<feature type="repeat" description="RCC1" evidence="2">
    <location>
        <begin position="255"/>
        <end position="306"/>
    </location>
</feature>
<dbReference type="InterPro" id="IPR000408">
    <property type="entry name" value="Reg_chr_condens"/>
</dbReference>
<feature type="repeat" description="RCC1" evidence="2">
    <location>
        <begin position="307"/>
        <end position="358"/>
    </location>
</feature>
<dbReference type="PANTHER" id="PTHR22872">
    <property type="entry name" value="BTK-BINDING PROTEIN-RELATED"/>
    <property type="match status" value="1"/>
</dbReference>
<gene>
    <name evidence="5" type="ORF">KC19_6G202400</name>
</gene>
<protein>
    <recommendedName>
        <fullName evidence="4">RCC1-like domain-containing protein</fullName>
    </recommendedName>
</protein>
<evidence type="ECO:0000256" key="3">
    <source>
        <dbReference type="SAM" id="MobiDB-lite"/>
    </source>
</evidence>
<dbReference type="EMBL" id="CM026427">
    <property type="protein sequence ID" value="KAG0570984.1"/>
    <property type="molecule type" value="Genomic_DNA"/>
</dbReference>
<dbReference type="InterPro" id="IPR051625">
    <property type="entry name" value="Signaling_Regulatory_Domain"/>
</dbReference>
<comment type="caution">
    <text evidence="5">The sequence shown here is derived from an EMBL/GenBank/DDBJ whole genome shotgun (WGS) entry which is preliminary data.</text>
</comment>
<dbReference type="Gene3D" id="2.130.10.30">
    <property type="entry name" value="Regulator of chromosome condensation 1/beta-lactamase-inhibitor protein II"/>
    <property type="match status" value="3"/>
</dbReference>
<feature type="region of interest" description="Disordered" evidence="3">
    <location>
        <begin position="451"/>
        <end position="474"/>
    </location>
</feature>
<evidence type="ECO:0000313" key="6">
    <source>
        <dbReference type="Proteomes" id="UP000822688"/>
    </source>
</evidence>
<feature type="domain" description="RCC1-like" evidence="4">
    <location>
        <begin position="18"/>
        <end position="233"/>
    </location>
</feature>
<dbReference type="PROSITE" id="PS50012">
    <property type="entry name" value="RCC1_3"/>
    <property type="match status" value="7"/>
</dbReference>
<dbReference type="Proteomes" id="UP000822688">
    <property type="component" value="Chromosome 6"/>
</dbReference>
<dbReference type="InterPro" id="IPR009091">
    <property type="entry name" value="RCC1/BLIP-II"/>
</dbReference>
<feature type="region of interest" description="Disordered" evidence="3">
    <location>
        <begin position="1"/>
        <end position="21"/>
    </location>
</feature>
<evidence type="ECO:0000256" key="1">
    <source>
        <dbReference type="ARBA" id="ARBA00022737"/>
    </source>
</evidence>
<feature type="repeat" description="RCC1" evidence="2">
    <location>
        <begin position="94"/>
        <end position="150"/>
    </location>
</feature>
<feature type="repeat" description="RCC1" evidence="2">
    <location>
        <begin position="151"/>
        <end position="202"/>
    </location>
</feature>
<organism evidence="5 6">
    <name type="scientific">Ceratodon purpureus</name>
    <name type="common">Fire moss</name>
    <name type="synonym">Dicranum purpureum</name>
    <dbReference type="NCBI Taxonomy" id="3225"/>
    <lineage>
        <taxon>Eukaryota</taxon>
        <taxon>Viridiplantae</taxon>
        <taxon>Streptophyta</taxon>
        <taxon>Embryophyta</taxon>
        <taxon>Bryophyta</taxon>
        <taxon>Bryophytina</taxon>
        <taxon>Bryopsida</taxon>
        <taxon>Dicranidae</taxon>
        <taxon>Pseudoditrichales</taxon>
        <taxon>Ditrichaceae</taxon>
        <taxon>Ceratodon</taxon>
    </lineage>
</organism>
<proteinExistence type="predicted"/>
<dbReference type="Pfam" id="PF00415">
    <property type="entry name" value="RCC1"/>
    <property type="match status" value="3"/>
</dbReference>
<accession>A0A8T0HJN1</accession>
<evidence type="ECO:0000256" key="2">
    <source>
        <dbReference type="PROSITE-ProRule" id="PRU00235"/>
    </source>
</evidence>
<evidence type="ECO:0000259" key="4">
    <source>
        <dbReference type="Pfam" id="PF25390"/>
    </source>
</evidence>
<feature type="repeat" description="RCC1" evidence="2">
    <location>
        <begin position="359"/>
        <end position="412"/>
    </location>
</feature>
<dbReference type="SUPFAM" id="SSF50985">
    <property type="entry name" value="RCC1/BLIP-II"/>
    <property type="match status" value="1"/>
</dbReference>
<dbReference type="InterPro" id="IPR058923">
    <property type="entry name" value="RCC1-like_dom"/>
</dbReference>
<sequence>MEDMSMNYGNPSKAPGPRGDSRRVVTISAGANHTVALLAGGIVCSWGRGEDGQLGHGDATDRDLPTIVSALGDCEVSAITCGADHTTARSDAIRTVYSWGCSPVHRGDFGRLGHGNSSDLFLPHPIRVLQGLEIKHMACGDSHCLAISTQGEVYSWGRNQNGQLGLGHCEDSLRPQKVPTFQGVEVKMVAAGAEHTVAITASGKLYGWGWGRYGNLGLGDCKDRAVPAEVVTLNREKMKMVACGWRHTIVVSEAGNIYSYGWSKYGQLGHGTFQDLLVPHQILVLNDRKIGSIAGGWRHSMAIDEEGRLYAWGWNKFGQLGCGNTVDQNIPQHVSGIAHERIEQVSCGWRHTIVTTERGNVYSWGRGTSGQLGHGDAVDRCTPKLIELLSADGFACRQLASSRSTSLPVSLFVSPSERYAVVPDETLGATARRLSQNSNVESYVAMETDSSSSVGLDANVPDTDSHTSRLRNAT</sequence>
<name>A0A8T0HJN1_CERPU</name>
<feature type="repeat" description="RCC1" evidence="2">
    <location>
        <begin position="41"/>
        <end position="92"/>
    </location>
</feature>
<dbReference type="AlphaFoldDB" id="A0A8T0HJN1"/>
<feature type="repeat" description="RCC1" evidence="2">
    <location>
        <begin position="203"/>
        <end position="254"/>
    </location>
</feature>
<evidence type="ECO:0000313" key="5">
    <source>
        <dbReference type="EMBL" id="KAG0570984.1"/>
    </source>
</evidence>
<dbReference type="PRINTS" id="PR00633">
    <property type="entry name" value="RCCNDNSATION"/>
</dbReference>
<keyword evidence="1" id="KW-0677">Repeat</keyword>
<dbReference type="PROSITE" id="PS00626">
    <property type="entry name" value="RCC1_2"/>
    <property type="match status" value="4"/>
</dbReference>
<dbReference type="Pfam" id="PF25390">
    <property type="entry name" value="WD40_RLD"/>
    <property type="match status" value="1"/>
</dbReference>
<dbReference type="OrthoDB" id="8068875at2759"/>